<evidence type="ECO:0000313" key="7">
    <source>
        <dbReference type="Proteomes" id="UP000283255"/>
    </source>
</evidence>
<dbReference type="GO" id="GO:0003677">
    <property type="term" value="F:DNA binding"/>
    <property type="evidence" value="ECO:0007669"/>
    <property type="project" value="UniProtKB-KW"/>
</dbReference>
<dbReference type="InterPro" id="IPR050389">
    <property type="entry name" value="LysR-type_TF"/>
</dbReference>
<evidence type="ECO:0000313" key="6">
    <source>
        <dbReference type="EMBL" id="RJG42330.1"/>
    </source>
</evidence>
<dbReference type="PANTHER" id="PTHR30118:SF15">
    <property type="entry name" value="TRANSCRIPTIONAL REGULATORY PROTEIN"/>
    <property type="match status" value="1"/>
</dbReference>
<comment type="caution">
    <text evidence="6">The sequence shown here is derived from an EMBL/GenBank/DDBJ whole genome shotgun (WGS) entry which is preliminary data.</text>
</comment>
<keyword evidence="3" id="KW-0238">DNA-binding</keyword>
<gene>
    <name evidence="6" type="ORF">D1Z90_13710</name>
</gene>
<sequence>MLNSDLLSLQQTDINLLLALDVLLTQKQVSKAAEVLSLTQPAMSQRLAKLRQLLNDPLLVRGEQGYQLTPAALQLKPQVSACLQLAQHILHPEPFDISQCRRTFRFTLIDFGMNVAVRPLLETVLVDAPHIGVEFIRRPENVFEMLENGELDLAIGGIKTAPSHIHARALPAETYRFMVGKHHPLAATPEADLATVMSYPHAKYTPTGSLEPTLEAALKKQKLQRHVTFKSSSVLILQKALTAGKHVALMPWSDSSKQYQTLELVPLQAQVIDPISSMMYWHSRSHKDPLHIWIRQAWLKLLQHLIDEFSQQGNPLRWPTNE</sequence>
<reference evidence="6 7" key="2">
    <citation type="submission" date="2019-01" db="EMBL/GenBank/DDBJ databases">
        <title>Motilimonas pumilus sp. nov., isolated from the gut of sea cucumber (Apostichopus japonicus).</title>
        <authorList>
            <person name="Wang F.-Q."/>
            <person name="Ren L.-H."/>
            <person name="Lin Y.-W."/>
            <person name="Sun G.-H."/>
            <person name="Du Z.-J."/>
            <person name="Zhao J.-X."/>
            <person name="Liu X.-J."/>
            <person name="Liu L.-J."/>
        </authorList>
    </citation>
    <scope>NUCLEOTIDE SEQUENCE [LARGE SCALE GENOMIC DNA]</scope>
    <source>
        <strain evidence="6 7">PLHSC7-2</strain>
    </source>
</reference>
<dbReference type="Gene3D" id="3.40.190.10">
    <property type="entry name" value="Periplasmic binding protein-like II"/>
    <property type="match status" value="2"/>
</dbReference>
<keyword evidence="4" id="KW-0804">Transcription</keyword>
<dbReference type="Pfam" id="PF00126">
    <property type="entry name" value="HTH_1"/>
    <property type="match status" value="1"/>
</dbReference>
<organism evidence="6 7">
    <name type="scientific">Motilimonas pumila</name>
    <dbReference type="NCBI Taxonomy" id="2303987"/>
    <lineage>
        <taxon>Bacteria</taxon>
        <taxon>Pseudomonadati</taxon>
        <taxon>Pseudomonadota</taxon>
        <taxon>Gammaproteobacteria</taxon>
        <taxon>Alteromonadales</taxon>
        <taxon>Alteromonadales genera incertae sedis</taxon>
        <taxon>Motilimonas</taxon>
    </lineage>
</organism>
<comment type="similarity">
    <text evidence="1">Belongs to the LysR transcriptional regulatory family.</text>
</comment>
<dbReference type="PRINTS" id="PR00039">
    <property type="entry name" value="HTHLYSR"/>
</dbReference>
<dbReference type="RefSeq" id="WP_119911346.1">
    <property type="nucleotide sequence ID" value="NZ_QZCH01000018.1"/>
</dbReference>
<keyword evidence="2" id="KW-0805">Transcription regulation</keyword>
<name>A0A418YCT0_9GAMM</name>
<dbReference type="SUPFAM" id="SSF46785">
    <property type="entry name" value="Winged helix' DNA-binding domain"/>
    <property type="match status" value="1"/>
</dbReference>
<feature type="domain" description="HTH lysR-type" evidence="5">
    <location>
        <begin position="12"/>
        <end position="69"/>
    </location>
</feature>
<protein>
    <submittedName>
        <fullName evidence="6">LysR family transcriptional regulator</fullName>
    </submittedName>
</protein>
<dbReference type="AlphaFoldDB" id="A0A418YCT0"/>
<evidence type="ECO:0000256" key="3">
    <source>
        <dbReference type="ARBA" id="ARBA00023125"/>
    </source>
</evidence>
<proteinExistence type="inferred from homology"/>
<dbReference type="Pfam" id="PF03466">
    <property type="entry name" value="LysR_substrate"/>
    <property type="match status" value="1"/>
</dbReference>
<evidence type="ECO:0000256" key="4">
    <source>
        <dbReference type="ARBA" id="ARBA00023163"/>
    </source>
</evidence>
<accession>A0A418YCT0</accession>
<dbReference type="GO" id="GO:0003700">
    <property type="term" value="F:DNA-binding transcription factor activity"/>
    <property type="evidence" value="ECO:0007669"/>
    <property type="project" value="InterPro"/>
</dbReference>
<dbReference type="InterPro" id="IPR036390">
    <property type="entry name" value="WH_DNA-bd_sf"/>
</dbReference>
<dbReference type="OrthoDB" id="6621790at2"/>
<dbReference type="PANTHER" id="PTHR30118">
    <property type="entry name" value="HTH-TYPE TRANSCRIPTIONAL REGULATOR LEUO-RELATED"/>
    <property type="match status" value="1"/>
</dbReference>
<evidence type="ECO:0000256" key="1">
    <source>
        <dbReference type="ARBA" id="ARBA00009437"/>
    </source>
</evidence>
<dbReference type="InterPro" id="IPR005119">
    <property type="entry name" value="LysR_subst-bd"/>
</dbReference>
<dbReference type="PROSITE" id="PS50931">
    <property type="entry name" value="HTH_LYSR"/>
    <property type="match status" value="1"/>
</dbReference>
<reference evidence="6 7" key="1">
    <citation type="submission" date="2018-09" db="EMBL/GenBank/DDBJ databases">
        <authorList>
            <person name="Wang F."/>
        </authorList>
    </citation>
    <scope>NUCLEOTIDE SEQUENCE [LARGE SCALE GENOMIC DNA]</scope>
    <source>
        <strain evidence="6 7">PLHSC7-2</strain>
    </source>
</reference>
<dbReference type="CDD" id="cd08417">
    <property type="entry name" value="PBP2_Nitroaromatics_like"/>
    <property type="match status" value="1"/>
</dbReference>
<evidence type="ECO:0000256" key="2">
    <source>
        <dbReference type="ARBA" id="ARBA00023015"/>
    </source>
</evidence>
<keyword evidence="7" id="KW-1185">Reference proteome</keyword>
<dbReference type="InterPro" id="IPR037402">
    <property type="entry name" value="YidZ_PBP2"/>
</dbReference>
<dbReference type="InterPro" id="IPR036388">
    <property type="entry name" value="WH-like_DNA-bd_sf"/>
</dbReference>
<evidence type="ECO:0000259" key="5">
    <source>
        <dbReference type="PROSITE" id="PS50931"/>
    </source>
</evidence>
<dbReference type="SUPFAM" id="SSF53850">
    <property type="entry name" value="Periplasmic binding protein-like II"/>
    <property type="match status" value="1"/>
</dbReference>
<dbReference type="Gene3D" id="1.10.10.10">
    <property type="entry name" value="Winged helix-like DNA-binding domain superfamily/Winged helix DNA-binding domain"/>
    <property type="match status" value="1"/>
</dbReference>
<dbReference type="InterPro" id="IPR000847">
    <property type="entry name" value="LysR_HTH_N"/>
</dbReference>
<dbReference type="Proteomes" id="UP000283255">
    <property type="component" value="Unassembled WGS sequence"/>
</dbReference>
<dbReference type="EMBL" id="QZCH01000018">
    <property type="protein sequence ID" value="RJG42330.1"/>
    <property type="molecule type" value="Genomic_DNA"/>
</dbReference>